<dbReference type="InterPro" id="IPR029063">
    <property type="entry name" value="SAM-dependent_MTases_sf"/>
</dbReference>
<dbReference type="SUPFAM" id="SSF53335">
    <property type="entry name" value="S-adenosyl-L-methionine-dependent methyltransferases"/>
    <property type="match status" value="1"/>
</dbReference>
<organism evidence="1 2">
    <name type="scientific">Methylobacterium brachiatum</name>
    <dbReference type="NCBI Taxonomy" id="269660"/>
    <lineage>
        <taxon>Bacteria</taxon>
        <taxon>Pseudomonadati</taxon>
        <taxon>Pseudomonadota</taxon>
        <taxon>Alphaproteobacteria</taxon>
        <taxon>Hyphomicrobiales</taxon>
        <taxon>Methylobacteriaceae</taxon>
        <taxon>Methylobacterium</taxon>
    </lineage>
</organism>
<proteinExistence type="predicted"/>
<dbReference type="AlphaFoldDB" id="A0AAJ1TZF3"/>
<reference evidence="1" key="1">
    <citation type="submission" date="2023-07" db="EMBL/GenBank/DDBJ databases">
        <title>Genomic Encyclopedia of Type Strains, Phase IV (KMG-IV): sequencing the most valuable type-strain genomes for metagenomic binning, comparative biology and taxonomic classification.</title>
        <authorList>
            <person name="Goeker M."/>
        </authorList>
    </citation>
    <scope>NUCLEOTIDE SEQUENCE</scope>
    <source>
        <strain evidence="1">DSM 19569</strain>
    </source>
</reference>
<accession>A0AAJ1TZF3</accession>
<protein>
    <recommendedName>
        <fullName evidence="3">Class I SAM-dependent methyltransferase</fullName>
    </recommendedName>
</protein>
<dbReference type="Proteomes" id="UP001223420">
    <property type="component" value="Unassembled WGS sequence"/>
</dbReference>
<evidence type="ECO:0000313" key="2">
    <source>
        <dbReference type="Proteomes" id="UP001223420"/>
    </source>
</evidence>
<dbReference type="Gene3D" id="3.40.50.150">
    <property type="entry name" value="Vaccinia Virus protein VP39"/>
    <property type="match status" value="1"/>
</dbReference>
<sequence length="325" mass="36258">MMDDLTRAAIRYGTDKFGSHLYTPIYDQVLRHLRGRPIRLLEIGVGGYSNPLAGGSSLYAWAEYFPFGDIVGLDLSEKRIFPHPRINVIQGSQDDVGLLTNICNAYGPFDIVIDDGSHDPSHMIASFDVIFPLMKKEGIYIVEDTQTCFWKHAGGSPDGSGTIFDIAREIMASMHFEEARQAGQSPSSTKFAFITSSIRIHRNIIIFERGDNNYPSNHQFDMAHPNVQRVLAEIDEEAVRAPSHGNYMTRIEMQVCAGDVSAVMSLANDALAAYPRQQDLLAYILHVCERYQMHDVGKKVAQMLLDILPDDPSAIAIATRYRSMG</sequence>
<comment type="caution">
    <text evidence="1">The sequence shown here is derived from an EMBL/GenBank/DDBJ whole genome shotgun (WGS) entry which is preliminary data.</text>
</comment>
<dbReference type="EMBL" id="JAUSWL010000008">
    <property type="protein sequence ID" value="MDQ0545298.1"/>
    <property type="molecule type" value="Genomic_DNA"/>
</dbReference>
<name>A0AAJ1TZF3_9HYPH</name>
<evidence type="ECO:0008006" key="3">
    <source>
        <dbReference type="Google" id="ProtNLM"/>
    </source>
</evidence>
<evidence type="ECO:0000313" key="1">
    <source>
        <dbReference type="EMBL" id="MDQ0545298.1"/>
    </source>
</evidence>
<gene>
    <name evidence="1" type="ORF">QO001_004241</name>
</gene>
<dbReference type="RefSeq" id="WP_230367085.1">
    <property type="nucleotide sequence ID" value="NZ_JAJALK010000009.1"/>
</dbReference>